<feature type="transmembrane region" description="Helical" evidence="1">
    <location>
        <begin position="16"/>
        <end position="44"/>
    </location>
</feature>
<reference evidence="2" key="2">
    <citation type="submission" date="2025-08" db="UniProtKB">
        <authorList>
            <consortium name="Ensembl"/>
        </authorList>
    </citation>
    <scope>IDENTIFICATION</scope>
</reference>
<reference evidence="2" key="1">
    <citation type="submission" date="2018-05" db="EMBL/GenBank/DDBJ databases">
        <authorList>
            <person name="Datahose"/>
        </authorList>
    </citation>
    <scope>NUCLEOTIDE SEQUENCE</scope>
</reference>
<evidence type="ECO:0000313" key="3">
    <source>
        <dbReference type="Proteomes" id="UP000265100"/>
    </source>
</evidence>
<protein>
    <recommendedName>
        <fullName evidence="4">Reverse transcriptase domain-containing protein</fullName>
    </recommendedName>
</protein>
<sequence>MHCSGVISSSLQILKVLFSIAVFFFFACPVLLFCRLLLFAMYLLPLGLLLRSFNVTFHCYTDDLQLYVPLTIGNCAEVSKLEPCLCAIRGWLSDNFLLLNTDKTELMVIGPQKFQHLSQSFILKIDDNVINCRD</sequence>
<name>A0AAX7SRZ9_ASTCA</name>
<organism evidence="2 3">
    <name type="scientific">Astatotilapia calliptera</name>
    <name type="common">Eastern happy</name>
    <name type="synonym">Chromis callipterus</name>
    <dbReference type="NCBI Taxonomy" id="8154"/>
    <lineage>
        <taxon>Eukaryota</taxon>
        <taxon>Metazoa</taxon>
        <taxon>Chordata</taxon>
        <taxon>Craniata</taxon>
        <taxon>Vertebrata</taxon>
        <taxon>Euteleostomi</taxon>
        <taxon>Actinopterygii</taxon>
        <taxon>Neopterygii</taxon>
        <taxon>Teleostei</taxon>
        <taxon>Neoteleostei</taxon>
        <taxon>Acanthomorphata</taxon>
        <taxon>Ovalentaria</taxon>
        <taxon>Cichlomorphae</taxon>
        <taxon>Cichliformes</taxon>
        <taxon>Cichlidae</taxon>
        <taxon>African cichlids</taxon>
        <taxon>Pseudocrenilabrinae</taxon>
        <taxon>Haplochromini</taxon>
        <taxon>Astatotilapia</taxon>
    </lineage>
</organism>
<dbReference type="Ensembl" id="ENSACLT00000044304.1">
    <property type="protein sequence ID" value="ENSACLP00000047247.1"/>
    <property type="gene ID" value="ENSACLG00000038486.1"/>
</dbReference>
<reference evidence="2" key="3">
    <citation type="submission" date="2025-09" db="UniProtKB">
        <authorList>
            <consortium name="Ensembl"/>
        </authorList>
    </citation>
    <scope>IDENTIFICATION</scope>
</reference>
<keyword evidence="1" id="KW-0472">Membrane</keyword>
<accession>A0AAX7SRZ9</accession>
<evidence type="ECO:0008006" key="4">
    <source>
        <dbReference type="Google" id="ProtNLM"/>
    </source>
</evidence>
<keyword evidence="3" id="KW-1185">Reference proteome</keyword>
<dbReference type="Proteomes" id="UP000265100">
    <property type="component" value="Chromosome 1"/>
</dbReference>
<proteinExistence type="predicted"/>
<keyword evidence="1" id="KW-0812">Transmembrane</keyword>
<keyword evidence="1" id="KW-1133">Transmembrane helix</keyword>
<evidence type="ECO:0000256" key="1">
    <source>
        <dbReference type="SAM" id="Phobius"/>
    </source>
</evidence>
<dbReference type="AlphaFoldDB" id="A0AAX7SRZ9"/>
<evidence type="ECO:0000313" key="2">
    <source>
        <dbReference type="Ensembl" id="ENSACLP00000047247.1"/>
    </source>
</evidence>
<dbReference type="GeneTree" id="ENSGT01050000247152"/>